<protein>
    <submittedName>
        <fullName evidence="3">Uncharacterized protein</fullName>
    </submittedName>
</protein>
<dbReference type="VEuPathDB" id="AmoebaDB:FDP41_009833"/>
<dbReference type="GeneID" id="68117048"/>
<evidence type="ECO:0000313" key="4">
    <source>
        <dbReference type="Proteomes" id="UP000444721"/>
    </source>
</evidence>
<keyword evidence="4" id="KW-1185">Reference proteome</keyword>
<dbReference type="Proteomes" id="UP000444721">
    <property type="component" value="Unassembled WGS sequence"/>
</dbReference>
<accession>A0A6A5B0X8</accession>
<comment type="caution">
    <text evidence="3">The sequence shown here is derived from an EMBL/GenBank/DDBJ whole genome shotgun (WGS) entry which is preliminary data.</text>
</comment>
<name>A0A6A5B0X8_NAEFO</name>
<feature type="coiled-coil region" evidence="1">
    <location>
        <begin position="322"/>
        <end position="353"/>
    </location>
</feature>
<dbReference type="RefSeq" id="XP_044556852.1">
    <property type="nucleotide sequence ID" value="XM_044713834.1"/>
</dbReference>
<gene>
    <name evidence="3" type="ORF">FDP41_009833</name>
</gene>
<organism evidence="3 4">
    <name type="scientific">Naegleria fowleri</name>
    <name type="common">Brain eating amoeba</name>
    <dbReference type="NCBI Taxonomy" id="5763"/>
    <lineage>
        <taxon>Eukaryota</taxon>
        <taxon>Discoba</taxon>
        <taxon>Heterolobosea</taxon>
        <taxon>Tetramitia</taxon>
        <taxon>Eutetramitia</taxon>
        <taxon>Vahlkampfiidae</taxon>
        <taxon>Naegleria</taxon>
    </lineage>
</organism>
<feature type="compositionally biased region" description="Low complexity" evidence="2">
    <location>
        <begin position="229"/>
        <end position="263"/>
    </location>
</feature>
<feature type="region of interest" description="Disordered" evidence="2">
    <location>
        <begin position="195"/>
        <end position="216"/>
    </location>
</feature>
<dbReference type="VEuPathDB" id="AmoebaDB:NfTy_088440"/>
<reference evidence="3 4" key="1">
    <citation type="journal article" date="2019" name="Sci. Rep.">
        <title>Nanopore sequencing improves the draft genome of the human pathogenic amoeba Naegleria fowleri.</title>
        <authorList>
            <person name="Liechti N."/>
            <person name="Schurch N."/>
            <person name="Bruggmann R."/>
            <person name="Wittwer M."/>
        </authorList>
    </citation>
    <scope>NUCLEOTIDE SEQUENCE [LARGE SCALE GENOMIC DNA]</scope>
    <source>
        <strain evidence="3 4">ATCC 30894</strain>
    </source>
</reference>
<dbReference type="AlphaFoldDB" id="A0A6A5B0X8"/>
<proteinExistence type="predicted"/>
<evidence type="ECO:0000256" key="2">
    <source>
        <dbReference type="SAM" id="MobiDB-lite"/>
    </source>
</evidence>
<sequence length="530" mass="59585">MNAATTFRALVLKRLDIAAGSEKKYSKKIDVLLACAPVKQFQAGLKNTAFPSPEEISSKSWPQLVESFPFVQQVASVLEKRNVLVEFVKGLVRGQHPDEEGFAKEFLDKSPEIQTCYDLLRSNKLEEELKNIMFKAILNDTPVKMFLDDLFSEFKEEIIKENLSSASVIEAGLKKKGMQTTPLVISLALSEAQPIPSSTKKKSMTKTPTPQSSNNKIVTTIASSSNNVVTVTSPSSQQSSKNKVVTTSASSSNNVETNTSPSSQLPSNVEALAVSQENMADEKMSVDQIYNALINNDHKAMASFYFSLSDLPQQIRGLNETLIKMDARITNFEKRMEKEMKEIRDDLRIINTNIGCLYEGQVKLQFQKDDEFITHNPVVLKESENQAAFAIARANQVYSSYLMTLHLNNKISDENARKLNLETKEIEINFIKKHKVTGAVEIFEATISSFSSDEKLLTKMIQLERQIMFYKECFKNTIISRVGLVSPSNLTLQRVKQVIENHNGLFINIQSFINNNTFDIIREGHKPEID</sequence>
<keyword evidence="1" id="KW-0175">Coiled coil</keyword>
<dbReference type="VEuPathDB" id="AmoebaDB:NF0118240"/>
<dbReference type="EMBL" id="VFQX01000072">
    <property type="protein sequence ID" value="KAF0972137.1"/>
    <property type="molecule type" value="Genomic_DNA"/>
</dbReference>
<evidence type="ECO:0000256" key="1">
    <source>
        <dbReference type="SAM" id="Coils"/>
    </source>
</evidence>
<feature type="region of interest" description="Disordered" evidence="2">
    <location>
        <begin position="229"/>
        <end position="267"/>
    </location>
</feature>
<evidence type="ECO:0000313" key="3">
    <source>
        <dbReference type="EMBL" id="KAF0972137.1"/>
    </source>
</evidence>